<evidence type="ECO:0000313" key="1">
    <source>
        <dbReference type="EMBL" id="KAL0155631.1"/>
    </source>
</evidence>
<keyword evidence="2" id="KW-1185">Reference proteome</keyword>
<dbReference type="PANTHER" id="PTHR18937">
    <property type="entry name" value="STRUCTURAL MAINTENANCE OF CHROMOSOMES SMC FAMILY MEMBER"/>
    <property type="match status" value="1"/>
</dbReference>
<feature type="non-terminal residue" evidence="1">
    <location>
        <position position="101"/>
    </location>
</feature>
<gene>
    <name evidence="1" type="ORF">M9458_049894</name>
</gene>
<dbReference type="Gene3D" id="3.40.50.300">
    <property type="entry name" value="P-loop containing nucleotide triphosphate hydrolases"/>
    <property type="match status" value="1"/>
</dbReference>
<comment type="caution">
    <text evidence="1">The sequence shown here is derived from an EMBL/GenBank/DDBJ whole genome shotgun (WGS) entry which is preliminary data.</text>
</comment>
<proteinExistence type="predicted"/>
<sequence length="101" mass="11310">FETSTHATKKCSQEFEQVKSKRFHLFSKCFEHVSVVIDQIYKKLCRNASAQAILTAENPNEPYLDGINYNCVAPGKRFMAMDNLSGGEKVIAALALVFAIH</sequence>
<dbReference type="AlphaFoldDB" id="A0ABD0N470"/>
<name>A0ABD0N470_CIRMR</name>
<evidence type="ECO:0000313" key="2">
    <source>
        <dbReference type="Proteomes" id="UP001529510"/>
    </source>
</evidence>
<protein>
    <submittedName>
        <fullName evidence="1">Uncharacterized protein</fullName>
    </submittedName>
</protein>
<dbReference type="EMBL" id="JAMKFB020000025">
    <property type="protein sequence ID" value="KAL0155631.1"/>
    <property type="molecule type" value="Genomic_DNA"/>
</dbReference>
<dbReference type="Proteomes" id="UP001529510">
    <property type="component" value="Unassembled WGS sequence"/>
</dbReference>
<accession>A0ABD0N470</accession>
<organism evidence="1 2">
    <name type="scientific">Cirrhinus mrigala</name>
    <name type="common">Mrigala</name>
    <dbReference type="NCBI Taxonomy" id="683832"/>
    <lineage>
        <taxon>Eukaryota</taxon>
        <taxon>Metazoa</taxon>
        <taxon>Chordata</taxon>
        <taxon>Craniata</taxon>
        <taxon>Vertebrata</taxon>
        <taxon>Euteleostomi</taxon>
        <taxon>Actinopterygii</taxon>
        <taxon>Neopterygii</taxon>
        <taxon>Teleostei</taxon>
        <taxon>Ostariophysi</taxon>
        <taxon>Cypriniformes</taxon>
        <taxon>Cyprinidae</taxon>
        <taxon>Labeoninae</taxon>
        <taxon>Labeonini</taxon>
        <taxon>Cirrhinus</taxon>
    </lineage>
</organism>
<feature type="non-terminal residue" evidence="1">
    <location>
        <position position="1"/>
    </location>
</feature>
<reference evidence="1 2" key="1">
    <citation type="submission" date="2024-05" db="EMBL/GenBank/DDBJ databases">
        <title>Genome sequencing and assembly of Indian major carp, Cirrhinus mrigala (Hamilton, 1822).</title>
        <authorList>
            <person name="Mohindra V."/>
            <person name="Chowdhury L.M."/>
            <person name="Lal K."/>
            <person name="Jena J.K."/>
        </authorList>
    </citation>
    <scope>NUCLEOTIDE SEQUENCE [LARGE SCALE GENOMIC DNA]</scope>
    <source>
        <strain evidence="1">CM1030</strain>
        <tissue evidence="1">Blood</tissue>
    </source>
</reference>
<dbReference type="InterPro" id="IPR027417">
    <property type="entry name" value="P-loop_NTPase"/>
</dbReference>
<dbReference type="PANTHER" id="PTHR18937:SF147">
    <property type="entry name" value="STRUCTURAL MAINTENANCE OF CHROMOSOMES PROTEIN 1B"/>
    <property type="match status" value="1"/>
</dbReference>
<dbReference type="SUPFAM" id="SSF52540">
    <property type="entry name" value="P-loop containing nucleoside triphosphate hydrolases"/>
    <property type="match status" value="1"/>
</dbReference>